<sequence>MTESTTSVTATFVTGWPQFGFATGSLLIMDKAESKADLLNEVSHVTLELHQLQDRIAQLQDVFEQLENSYIILRDLLEDVSDLAQNFRDAWYGSTDTTNTNRRRGTVTRLVENCKAFASNRQALNRLEVIQNGLSGLKKKELKRELEERKADLAQKKLVFKQLGDLLQELERLHVESKRYLVCSRYKLMYRGMTNALYAFHHVPGLSSSTSTEGTSNDRRQR</sequence>
<gene>
    <name evidence="2" type="ORF">BaRGS_00002357</name>
</gene>
<keyword evidence="1" id="KW-0175">Coiled coil</keyword>
<dbReference type="AlphaFoldDB" id="A0ABD0M388"/>
<dbReference type="Proteomes" id="UP001519460">
    <property type="component" value="Unassembled WGS sequence"/>
</dbReference>
<dbReference type="EMBL" id="JACVVK020000007">
    <property type="protein sequence ID" value="KAK7506245.1"/>
    <property type="molecule type" value="Genomic_DNA"/>
</dbReference>
<name>A0ABD0M388_9CAEN</name>
<evidence type="ECO:0000256" key="1">
    <source>
        <dbReference type="SAM" id="Coils"/>
    </source>
</evidence>
<feature type="coiled-coil region" evidence="1">
    <location>
        <begin position="35"/>
        <end position="69"/>
    </location>
</feature>
<comment type="caution">
    <text evidence="2">The sequence shown here is derived from an EMBL/GenBank/DDBJ whole genome shotgun (WGS) entry which is preliminary data.</text>
</comment>
<protein>
    <submittedName>
        <fullName evidence="2">Uncharacterized protein</fullName>
    </submittedName>
</protein>
<evidence type="ECO:0000313" key="3">
    <source>
        <dbReference type="Proteomes" id="UP001519460"/>
    </source>
</evidence>
<organism evidence="2 3">
    <name type="scientific">Batillaria attramentaria</name>
    <dbReference type="NCBI Taxonomy" id="370345"/>
    <lineage>
        <taxon>Eukaryota</taxon>
        <taxon>Metazoa</taxon>
        <taxon>Spiralia</taxon>
        <taxon>Lophotrochozoa</taxon>
        <taxon>Mollusca</taxon>
        <taxon>Gastropoda</taxon>
        <taxon>Caenogastropoda</taxon>
        <taxon>Sorbeoconcha</taxon>
        <taxon>Cerithioidea</taxon>
        <taxon>Batillariidae</taxon>
        <taxon>Batillaria</taxon>
    </lineage>
</organism>
<accession>A0ABD0M388</accession>
<keyword evidence="3" id="KW-1185">Reference proteome</keyword>
<reference evidence="2 3" key="1">
    <citation type="journal article" date="2023" name="Sci. Data">
        <title>Genome assembly of the Korean intertidal mud-creeper Batillaria attramentaria.</title>
        <authorList>
            <person name="Patra A.K."/>
            <person name="Ho P.T."/>
            <person name="Jun S."/>
            <person name="Lee S.J."/>
            <person name="Kim Y."/>
            <person name="Won Y.J."/>
        </authorList>
    </citation>
    <scope>NUCLEOTIDE SEQUENCE [LARGE SCALE GENOMIC DNA]</scope>
    <source>
        <strain evidence="2">Wonlab-2016</strain>
    </source>
</reference>
<evidence type="ECO:0000313" key="2">
    <source>
        <dbReference type="EMBL" id="KAK7506245.1"/>
    </source>
</evidence>
<proteinExistence type="predicted"/>